<evidence type="ECO:0000313" key="1">
    <source>
        <dbReference type="EMBL" id="GES78570.1"/>
    </source>
</evidence>
<accession>A0A8H3L3F6</accession>
<dbReference type="InterPro" id="IPR012337">
    <property type="entry name" value="RNaseH-like_sf"/>
</dbReference>
<dbReference type="Proteomes" id="UP000615446">
    <property type="component" value="Unassembled WGS sequence"/>
</dbReference>
<comment type="caution">
    <text evidence="1">The sequence shown here is derived from an EMBL/GenBank/DDBJ whole genome shotgun (WGS) entry which is preliminary data.</text>
</comment>
<dbReference type="OrthoDB" id="2448829at2759"/>
<evidence type="ECO:0008006" key="3">
    <source>
        <dbReference type="Google" id="ProtNLM"/>
    </source>
</evidence>
<dbReference type="EMBL" id="BLAL01000040">
    <property type="protein sequence ID" value="GES78570.1"/>
    <property type="molecule type" value="Genomic_DNA"/>
</dbReference>
<gene>
    <name evidence="1" type="ORF">RCL2_000588800</name>
</gene>
<organism evidence="1 2">
    <name type="scientific">Rhizophagus clarus</name>
    <dbReference type="NCBI Taxonomy" id="94130"/>
    <lineage>
        <taxon>Eukaryota</taxon>
        <taxon>Fungi</taxon>
        <taxon>Fungi incertae sedis</taxon>
        <taxon>Mucoromycota</taxon>
        <taxon>Glomeromycotina</taxon>
        <taxon>Glomeromycetes</taxon>
        <taxon>Glomerales</taxon>
        <taxon>Glomeraceae</taxon>
        <taxon>Rhizophagus</taxon>
    </lineage>
</organism>
<proteinExistence type="predicted"/>
<name>A0A8H3L3F6_9GLOM</name>
<dbReference type="SUPFAM" id="SSF53098">
    <property type="entry name" value="Ribonuclease H-like"/>
    <property type="match status" value="1"/>
</dbReference>
<protein>
    <recommendedName>
        <fullName evidence="3">hAT-like transposase RNase-H fold domain-containing protein</fullName>
    </recommendedName>
</protein>
<sequence>MSTERTIEVHLQSKDSYIDITDTENPTPFIFECNQKLDNGENCGAKIETSGPTASVSLTCDLWTSRSKQGFFEVTCYFITSEFEMKEITLAIQYLKYLHTKEPEEESNLHRIFYKVITDVEIWWSSTYIAWRKDIIKDLLEILGPFAKLTEILEGTKYATMSYIYPGITKLKCMFNSIINSNLDLETNNNMFENHQFEEADEDDEPEAR</sequence>
<evidence type="ECO:0000313" key="2">
    <source>
        <dbReference type="Proteomes" id="UP000615446"/>
    </source>
</evidence>
<dbReference type="AlphaFoldDB" id="A0A8H3L3F6"/>
<reference evidence="1" key="1">
    <citation type="submission" date="2019-10" db="EMBL/GenBank/DDBJ databases">
        <title>Conservation and host-specific expression of non-tandemly repeated heterogenous ribosome RNA gene in arbuscular mycorrhizal fungi.</title>
        <authorList>
            <person name="Maeda T."/>
            <person name="Kobayashi Y."/>
            <person name="Nakagawa T."/>
            <person name="Ezawa T."/>
            <person name="Yamaguchi K."/>
            <person name="Bino T."/>
            <person name="Nishimoto Y."/>
            <person name="Shigenobu S."/>
            <person name="Kawaguchi M."/>
        </authorList>
    </citation>
    <scope>NUCLEOTIDE SEQUENCE</scope>
    <source>
        <strain evidence="1">HR1</strain>
    </source>
</reference>